<dbReference type="STRING" id="404692.A0A0J6YH96"/>
<dbReference type="InterPro" id="IPR002110">
    <property type="entry name" value="Ankyrin_rpt"/>
</dbReference>
<dbReference type="InterPro" id="IPR039323">
    <property type="entry name" value="ANKRD_45/46/60"/>
</dbReference>
<evidence type="ECO:0000313" key="1">
    <source>
        <dbReference type="EMBL" id="KMP06263.1"/>
    </source>
</evidence>
<dbReference type="AlphaFoldDB" id="A0A0J6YH96"/>
<dbReference type="Proteomes" id="UP000054565">
    <property type="component" value="Unassembled WGS sequence"/>
</dbReference>
<accession>A0A0J6YH96</accession>
<dbReference type="PANTHER" id="PTHR22677">
    <property type="entry name" value="ANKYRIN REPEAT DOMAIN-CONTAINING PROTEIN 60"/>
    <property type="match status" value="1"/>
</dbReference>
<reference evidence="2" key="1">
    <citation type="journal article" date="2010" name="Genome Res.">
        <title>Population genomic sequencing of Coccidioides fungi reveals recent hybridization and transposon control.</title>
        <authorList>
            <person name="Neafsey D.E."/>
            <person name="Barker B.M."/>
            <person name="Sharpton T.J."/>
            <person name="Stajich J.E."/>
            <person name="Park D.J."/>
            <person name="Whiston E."/>
            <person name="Hung C.-Y."/>
            <person name="McMahan C."/>
            <person name="White J."/>
            <person name="Sykes S."/>
            <person name="Heiman D."/>
            <person name="Young S."/>
            <person name="Zeng Q."/>
            <person name="Abouelleil A."/>
            <person name="Aftuck L."/>
            <person name="Bessette D."/>
            <person name="Brown A."/>
            <person name="FitzGerald M."/>
            <person name="Lui A."/>
            <person name="Macdonald J.P."/>
            <person name="Priest M."/>
            <person name="Orbach M.J."/>
            <person name="Galgiani J.N."/>
            <person name="Kirkland T.N."/>
            <person name="Cole G.T."/>
            <person name="Birren B.W."/>
            <person name="Henn M.R."/>
            <person name="Taylor J.W."/>
            <person name="Rounsley S.D."/>
        </authorList>
    </citation>
    <scope>NUCLEOTIDE SEQUENCE [LARGE SCALE GENOMIC DNA]</scope>
    <source>
        <strain evidence="2">RMSCC 2394</strain>
    </source>
</reference>
<sequence>MNGDNALHFAIKQESDIMVEERLRLEFNHEFRNLDRDTALHVAASRGYAWAVHQPLRWGENCNREGKGFRTPLHLAIWRKIVNMLLDCGARIDAEDGKRETVEEIAMRWVRTHSTIMSLLRMNGKLKLTKGGDTWDIRDASE</sequence>
<evidence type="ECO:0000313" key="2">
    <source>
        <dbReference type="Proteomes" id="UP000054565"/>
    </source>
</evidence>
<dbReference type="SUPFAM" id="SSF48403">
    <property type="entry name" value="Ankyrin repeat"/>
    <property type="match status" value="1"/>
</dbReference>
<organism evidence="1 2">
    <name type="scientific">Coccidioides immitis RMSCC 2394</name>
    <dbReference type="NCBI Taxonomy" id="404692"/>
    <lineage>
        <taxon>Eukaryota</taxon>
        <taxon>Fungi</taxon>
        <taxon>Dikarya</taxon>
        <taxon>Ascomycota</taxon>
        <taxon>Pezizomycotina</taxon>
        <taxon>Eurotiomycetes</taxon>
        <taxon>Eurotiomycetidae</taxon>
        <taxon>Onygenales</taxon>
        <taxon>Onygenaceae</taxon>
        <taxon>Coccidioides</taxon>
    </lineage>
</organism>
<gene>
    <name evidence="1" type="ORF">CIRG_05944</name>
</gene>
<dbReference type="PANTHER" id="PTHR22677:SF4">
    <property type="entry name" value="USHER SYNDROME TYPE-1G PROTEIN-LIKE PROTEIN"/>
    <property type="match status" value="1"/>
</dbReference>
<name>A0A0J6YH96_COCIT</name>
<dbReference type="EMBL" id="DS028096">
    <property type="protein sequence ID" value="KMP06263.1"/>
    <property type="molecule type" value="Genomic_DNA"/>
</dbReference>
<proteinExistence type="predicted"/>
<dbReference type="InterPro" id="IPR036770">
    <property type="entry name" value="Ankyrin_rpt-contain_sf"/>
</dbReference>
<protein>
    <submittedName>
        <fullName evidence="1">Uncharacterized protein</fullName>
    </submittedName>
</protein>
<dbReference type="Gene3D" id="1.25.40.20">
    <property type="entry name" value="Ankyrin repeat-containing domain"/>
    <property type="match status" value="1"/>
</dbReference>
<dbReference type="Pfam" id="PF12796">
    <property type="entry name" value="Ank_2"/>
    <property type="match status" value="1"/>
</dbReference>